<feature type="region of interest" description="Disordered" evidence="1">
    <location>
        <begin position="62"/>
        <end position="98"/>
    </location>
</feature>
<dbReference type="AlphaFoldDB" id="A0A229SR32"/>
<dbReference type="RefSeq" id="WP_093952640.1">
    <property type="nucleotide sequence ID" value="NZ_NMUL01000048.1"/>
</dbReference>
<evidence type="ECO:0000256" key="1">
    <source>
        <dbReference type="SAM" id="MobiDB-lite"/>
    </source>
</evidence>
<keyword evidence="4" id="KW-1185">Reference proteome</keyword>
<evidence type="ECO:0000259" key="2">
    <source>
        <dbReference type="PROSITE" id="PS50076"/>
    </source>
</evidence>
<dbReference type="InterPro" id="IPR001623">
    <property type="entry name" value="DnaJ_domain"/>
</dbReference>
<evidence type="ECO:0000313" key="3">
    <source>
        <dbReference type="EMBL" id="OXM61282.1"/>
    </source>
</evidence>
<organism evidence="3 4">
    <name type="scientific">Amycolatopsis vastitatis</name>
    <dbReference type="NCBI Taxonomy" id="1905142"/>
    <lineage>
        <taxon>Bacteria</taxon>
        <taxon>Bacillati</taxon>
        <taxon>Actinomycetota</taxon>
        <taxon>Actinomycetes</taxon>
        <taxon>Pseudonocardiales</taxon>
        <taxon>Pseudonocardiaceae</taxon>
        <taxon>Amycolatopsis</taxon>
    </lineage>
</organism>
<dbReference type="PANTHER" id="PTHR44240:SF10">
    <property type="entry name" value="J DOMAIN-CONTAINING PROTEIN"/>
    <property type="match status" value="1"/>
</dbReference>
<dbReference type="PANTHER" id="PTHR44240">
    <property type="entry name" value="DNAJ DOMAIN (PROKARYOTIC HEAT SHOCK PROTEIN)-RELATED"/>
    <property type="match status" value="1"/>
</dbReference>
<name>A0A229SR32_9PSEU</name>
<dbReference type="InterPro" id="IPR036869">
    <property type="entry name" value="J_dom_sf"/>
</dbReference>
<accession>A0A229SR32</accession>
<proteinExistence type="predicted"/>
<feature type="domain" description="J" evidence="2">
    <location>
        <begin position="6"/>
        <end position="68"/>
    </location>
</feature>
<dbReference type="InterPro" id="IPR018253">
    <property type="entry name" value="DnaJ_domain_CS"/>
</dbReference>
<evidence type="ECO:0000313" key="4">
    <source>
        <dbReference type="Proteomes" id="UP000215199"/>
    </source>
</evidence>
<dbReference type="SUPFAM" id="SSF46565">
    <property type="entry name" value="Chaperone J-domain"/>
    <property type="match status" value="1"/>
</dbReference>
<dbReference type="Pfam" id="PF00226">
    <property type="entry name" value="DnaJ"/>
    <property type="match status" value="1"/>
</dbReference>
<gene>
    <name evidence="3" type="ORF">CF165_39135</name>
</gene>
<dbReference type="Proteomes" id="UP000215199">
    <property type="component" value="Unassembled WGS sequence"/>
</dbReference>
<dbReference type="PROSITE" id="PS50076">
    <property type="entry name" value="DNAJ_2"/>
    <property type="match status" value="1"/>
</dbReference>
<reference evidence="4" key="1">
    <citation type="submission" date="2017-07" db="EMBL/GenBank/DDBJ databases">
        <title>Comparative genome mining reveals phylogenetic distribution patterns of secondary metabolites in Amycolatopsis.</title>
        <authorList>
            <person name="Adamek M."/>
            <person name="Alanjary M."/>
            <person name="Sales-Ortells H."/>
            <person name="Goodfellow M."/>
            <person name="Bull A.T."/>
            <person name="Kalinowski J."/>
            <person name="Ziemert N."/>
        </authorList>
    </citation>
    <scope>NUCLEOTIDE SEQUENCE [LARGE SCALE GENOMIC DNA]</scope>
    <source>
        <strain evidence="4">H5</strain>
    </source>
</reference>
<dbReference type="Gene3D" id="1.10.287.110">
    <property type="entry name" value="DnaJ domain"/>
    <property type="match status" value="1"/>
</dbReference>
<dbReference type="SMART" id="SM00271">
    <property type="entry name" value="DnaJ"/>
    <property type="match status" value="1"/>
</dbReference>
<dbReference type="OrthoDB" id="166297at2"/>
<comment type="caution">
    <text evidence="3">The sequence shown here is derived from an EMBL/GenBank/DDBJ whole genome shotgun (WGS) entry which is preliminary data.</text>
</comment>
<dbReference type="CDD" id="cd06257">
    <property type="entry name" value="DnaJ"/>
    <property type="match status" value="1"/>
</dbReference>
<dbReference type="EMBL" id="NMUL01000048">
    <property type="protein sequence ID" value="OXM61282.1"/>
    <property type="molecule type" value="Genomic_DNA"/>
</dbReference>
<sequence length="98" mass="11107">MPERRDPYAVLGVAATATDRELAAAFRRRVREVHPDAPGGDDDRFAAVVAAYELLRDPRRRAEFDRRRTRGVPVPVRRHPGRKADVPDLRAGPVRHHP</sequence>
<protein>
    <submittedName>
        <fullName evidence="3">Molecular chaperone DnaJ</fullName>
    </submittedName>
</protein>
<dbReference type="PRINTS" id="PR00625">
    <property type="entry name" value="JDOMAIN"/>
</dbReference>
<dbReference type="InterPro" id="IPR052276">
    <property type="entry name" value="Diphthamide-biosynth_chaperone"/>
</dbReference>
<dbReference type="PROSITE" id="PS00636">
    <property type="entry name" value="DNAJ_1"/>
    <property type="match status" value="1"/>
</dbReference>